<evidence type="ECO:0000256" key="2">
    <source>
        <dbReference type="ARBA" id="ARBA00004447"/>
    </source>
</evidence>
<keyword evidence="8" id="KW-0735">Signal-anchor</keyword>
<evidence type="ECO:0000256" key="11">
    <source>
        <dbReference type="ARBA" id="ARBA00023034"/>
    </source>
</evidence>
<sequence length="334" mass="37017">MSDRILITGGGGFIGSHLSERLLEQGHEVLCVDNFFTGRKSNIAHLFDNPRFELVRHDVTHPLFVEVDRIYNLACPASPIHYQFDPVQTTKTSVMGAINMLGLAKRLRVPILQASTSEVYGDPLVHPQPEGYWGNVNPLGPRSCYDEGKRCAETLFFDYHRQHRVPIKVVRIFNTYGPRMHPSDGRVVSNFVVQALRGAPITVFGEGHQTRSFCYVDDLVLGLQAMMATGAAITGPVNLGNADEFTIRQLADLVVDLSGSRSKLVHAPLPVDDPRQRRPDIALAEQLLDWRPTVPLREGLMKTIAYFREVAGLGADPAGMTLLGRRPRRGDAAC</sequence>
<dbReference type="SUPFAM" id="SSF51735">
    <property type="entry name" value="NAD(P)-binding Rossmann-fold domains"/>
    <property type="match status" value="1"/>
</dbReference>
<dbReference type="InterPro" id="IPR044516">
    <property type="entry name" value="UXS-like"/>
</dbReference>
<dbReference type="EMBL" id="JBEPNW010000003">
    <property type="protein sequence ID" value="MET3869396.1"/>
    <property type="molecule type" value="Genomic_DNA"/>
</dbReference>
<dbReference type="EC" id="4.1.1.35" evidence="5"/>
<evidence type="ECO:0000256" key="9">
    <source>
        <dbReference type="ARBA" id="ARBA00022989"/>
    </source>
</evidence>
<dbReference type="Proteomes" id="UP001549119">
    <property type="component" value="Unassembled WGS sequence"/>
</dbReference>
<evidence type="ECO:0000256" key="1">
    <source>
        <dbReference type="ARBA" id="ARBA00001911"/>
    </source>
</evidence>
<evidence type="ECO:0000256" key="10">
    <source>
        <dbReference type="ARBA" id="ARBA00023027"/>
    </source>
</evidence>
<evidence type="ECO:0000256" key="6">
    <source>
        <dbReference type="ARBA" id="ARBA00022692"/>
    </source>
</evidence>
<name>A0ABV2NS93_9HYPH</name>
<evidence type="ECO:0000256" key="7">
    <source>
        <dbReference type="ARBA" id="ARBA00022793"/>
    </source>
</evidence>
<evidence type="ECO:0000256" key="13">
    <source>
        <dbReference type="ARBA" id="ARBA00023239"/>
    </source>
</evidence>
<comment type="caution">
    <text evidence="15">The sequence shown here is derived from an EMBL/GenBank/DDBJ whole genome shotgun (WGS) entry which is preliminary data.</text>
</comment>
<dbReference type="CDD" id="cd05230">
    <property type="entry name" value="UGD_SDR_e"/>
    <property type="match status" value="1"/>
</dbReference>
<keyword evidence="13 15" id="KW-0456">Lyase</keyword>
<evidence type="ECO:0000313" key="16">
    <source>
        <dbReference type="Proteomes" id="UP001549119"/>
    </source>
</evidence>
<proteinExistence type="inferred from homology"/>
<protein>
    <recommendedName>
        <fullName evidence="5">UDP-glucuronate decarboxylase</fullName>
        <ecNumber evidence="5">4.1.1.35</ecNumber>
    </recommendedName>
</protein>
<evidence type="ECO:0000256" key="4">
    <source>
        <dbReference type="ARBA" id="ARBA00007505"/>
    </source>
</evidence>
<keyword evidence="12" id="KW-0472">Membrane</keyword>
<keyword evidence="16" id="KW-1185">Reference proteome</keyword>
<accession>A0ABV2NS93</accession>
<keyword evidence="7" id="KW-0210">Decarboxylase</keyword>
<evidence type="ECO:0000256" key="3">
    <source>
        <dbReference type="ARBA" id="ARBA00005100"/>
    </source>
</evidence>
<comment type="pathway">
    <text evidence="3">Nucleotide-sugar biosynthesis; UDP-alpha-D-xylose biosynthesis; UDP-alpha-D-xylose from UDP-alpha-D-glucuronate: step 1/1.</text>
</comment>
<dbReference type="InterPro" id="IPR016040">
    <property type="entry name" value="NAD(P)-bd_dom"/>
</dbReference>
<keyword evidence="9" id="KW-1133">Transmembrane helix</keyword>
<feature type="domain" description="NAD(P)-binding" evidence="14">
    <location>
        <begin position="6"/>
        <end position="302"/>
    </location>
</feature>
<gene>
    <name evidence="15" type="ORF">ABIC20_006774</name>
</gene>
<dbReference type="RefSeq" id="WP_354405136.1">
    <property type="nucleotide sequence ID" value="NZ_JBEPNW010000003.1"/>
</dbReference>
<keyword evidence="11" id="KW-0333">Golgi apparatus</keyword>
<evidence type="ECO:0000256" key="8">
    <source>
        <dbReference type="ARBA" id="ARBA00022968"/>
    </source>
</evidence>
<dbReference type="PANTHER" id="PTHR43078">
    <property type="entry name" value="UDP-GLUCURONIC ACID DECARBOXYLASE-RELATED"/>
    <property type="match status" value="1"/>
</dbReference>
<dbReference type="Gene3D" id="3.40.50.720">
    <property type="entry name" value="NAD(P)-binding Rossmann-like Domain"/>
    <property type="match status" value="1"/>
</dbReference>
<reference evidence="15 16" key="1">
    <citation type="submission" date="2024-06" db="EMBL/GenBank/DDBJ databases">
        <title>Genomics of switchgrass bacterial isolates.</title>
        <authorList>
            <person name="Shade A."/>
        </authorList>
    </citation>
    <scope>NUCLEOTIDE SEQUENCE [LARGE SCALE GENOMIC DNA]</scope>
    <source>
        <strain evidence="15 16">PvP084</strain>
    </source>
</reference>
<comment type="cofactor">
    <cofactor evidence="1">
        <name>NAD(+)</name>
        <dbReference type="ChEBI" id="CHEBI:57540"/>
    </cofactor>
</comment>
<dbReference type="GO" id="GO:0048040">
    <property type="term" value="F:UDP-glucuronate decarboxylase activity"/>
    <property type="evidence" value="ECO:0007669"/>
    <property type="project" value="UniProtKB-EC"/>
</dbReference>
<comment type="similarity">
    <text evidence="4">Belongs to the NAD(P)-dependent epimerase/dehydratase family. UDP-glucuronic acid decarboxylase subfamily.</text>
</comment>
<evidence type="ECO:0000256" key="5">
    <source>
        <dbReference type="ARBA" id="ARBA00012290"/>
    </source>
</evidence>
<organism evidence="15 16">
    <name type="scientific">Methylobacterium radiotolerans</name>
    <dbReference type="NCBI Taxonomy" id="31998"/>
    <lineage>
        <taxon>Bacteria</taxon>
        <taxon>Pseudomonadati</taxon>
        <taxon>Pseudomonadota</taxon>
        <taxon>Alphaproteobacteria</taxon>
        <taxon>Hyphomicrobiales</taxon>
        <taxon>Methylobacteriaceae</taxon>
        <taxon>Methylobacterium</taxon>
    </lineage>
</organism>
<keyword evidence="6" id="KW-0812">Transmembrane</keyword>
<evidence type="ECO:0000259" key="14">
    <source>
        <dbReference type="Pfam" id="PF16363"/>
    </source>
</evidence>
<dbReference type="Pfam" id="PF16363">
    <property type="entry name" value="GDP_Man_Dehyd"/>
    <property type="match status" value="1"/>
</dbReference>
<dbReference type="PANTHER" id="PTHR43078:SF6">
    <property type="entry name" value="UDP-GLUCURONIC ACID DECARBOXYLASE 1"/>
    <property type="match status" value="1"/>
</dbReference>
<keyword evidence="10" id="KW-0520">NAD</keyword>
<evidence type="ECO:0000256" key="12">
    <source>
        <dbReference type="ARBA" id="ARBA00023136"/>
    </source>
</evidence>
<comment type="subcellular location">
    <subcellularLocation>
        <location evidence="2">Golgi apparatus</location>
        <location evidence="2">Golgi stack membrane</location>
        <topology evidence="2">Single-pass type II membrane protein</topology>
    </subcellularLocation>
</comment>
<dbReference type="InterPro" id="IPR036291">
    <property type="entry name" value="NAD(P)-bd_dom_sf"/>
</dbReference>
<evidence type="ECO:0000313" key="15">
    <source>
        <dbReference type="EMBL" id="MET3869396.1"/>
    </source>
</evidence>